<evidence type="ECO:0000313" key="3">
    <source>
        <dbReference type="Proteomes" id="UP001341840"/>
    </source>
</evidence>
<sequence>MRNDTVGSFDYGAMQALPPRAMDISEKESFNKLHTENTSLKHTLHLTKSFAQQAIYSNLYHAKCQGTCESEDGAVLGNRSVLASAASKLAIDEGDFLAENYCDISSKELQRRLLKIHMRDGGGDNMEKEETAFSDLSLAHAKKKNQAIHLHINLFSAIALGYGVGLATEGTPSYLEHRDLTPHSKSSGQSLRDPTLTLASSVGNSYSRDKKCRAR</sequence>
<protein>
    <submittedName>
        <fullName evidence="2">Uncharacterized protein</fullName>
    </submittedName>
</protein>
<name>A0ABU6ZKR3_9FABA</name>
<accession>A0ABU6ZKR3</accession>
<gene>
    <name evidence="2" type="ORF">PIB30_065635</name>
</gene>
<organism evidence="2 3">
    <name type="scientific">Stylosanthes scabra</name>
    <dbReference type="NCBI Taxonomy" id="79078"/>
    <lineage>
        <taxon>Eukaryota</taxon>
        <taxon>Viridiplantae</taxon>
        <taxon>Streptophyta</taxon>
        <taxon>Embryophyta</taxon>
        <taxon>Tracheophyta</taxon>
        <taxon>Spermatophyta</taxon>
        <taxon>Magnoliopsida</taxon>
        <taxon>eudicotyledons</taxon>
        <taxon>Gunneridae</taxon>
        <taxon>Pentapetalae</taxon>
        <taxon>rosids</taxon>
        <taxon>fabids</taxon>
        <taxon>Fabales</taxon>
        <taxon>Fabaceae</taxon>
        <taxon>Papilionoideae</taxon>
        <taxon>50 kb inversion clade</taxon>
        <taxon>dalbergioids sensu lato</taxon>
        <taxon>Dalbergieae</taxon>
        <taxon>Pterocarpus clade</taxon>
        <taxon>Stylosanthes</taxon>
    </lineage>
</organism>
<reference evidence="2 3" key="1">
    <citation type="journal article" date="2023" name="Plants (Basel)">
        <title>Bridging the Gap: Combining Genomics and Transcriptomics Approaches to Understand Stylosanthes scabra, an Orphan Legume from the Brazilian Caatinga.</title>
        <authorList>
            <person name="Ferreira-Neto J.R.C."/>
            <person name="da Silva M.D."/>
            <person name="Binneck E."/>
            <person name="de Melo N.F."/>
            <person name="da Silva R.H."/>
            <person name="de Melo A.L.T.M."/>
            <person name="Pandolfi V."/>
            <person name="Bustamante F.O."/>
            <person name="Brasileiro-Vidal A.C."/>
            <person name="Benko-Iseppon A.M."/>
        </authorList>
    </citation>
    <scope>NUCLEOTIDE SEQUENCE [LARGE SCALE GENOMIC DNA]</scope>
    <source>
        <tissue evidence="2">Leaves</tissue>
    </source>
</reference>
<evidence type="ECO:0000313" key="2">
    <source>
        <dbReference type="EMBL" id="MED6222568.1"/>
    </source>
</evidence>
<keyword evidence="3" id="KW-1185">Reference proteome</keyword>
<feature type="compositionally biased region" description="Polar residues" evidence="1">
    <location>
        <begin position="183"/>
        <end position="206"/>
    </location>
</feature>
<dbReference type="EMBL" id="JASCZI010272517">
    <property type="protein sequence ID" value="MED6222568.1"/>
    <property type="molecule type" value="Genomic_DNA"/>
</dbReference>
<proteinExistence type="predicted"/>
<evidence type="ECO:0000256" key="1">
    <source>
        <dbReference type="SAM" id="MobiDB-lite"/>
    </source>
</evidence>
<comment type="caution">
    <text evidence="2">The sequence shown here is derived from an EMBL/GenBank/DDBJ whole genome shotgun (WGS) entry which is preliminary data.</text>
</comment>
<feature type="region of interest" description="Disordered" evidence="1">
    <location>
        <begin position="175"/>
        <end position="215"/>
    </location>
</feature>
<dbReference type="Proteomes" id="UP001341840">
    <property type="component" value="Unassembled WGS sequence"/>
</dbReference>